<evidence type="ECO:0000256" key="6">
    <source>
        <dbReference type="SAM" id="MobiDB-lite"/>
    </source>
</evidence>
<evidence type="ECO:0000256" key="1">
    <source>
        <dbReference type="ARBA" id="ARBA00006138"/>
    </source>
</evidence>
<dbReference type="InterPro" id="IPR036132">
    <property type="entry name" value="Vac_ATP_synth_c_sf"/>
</dbReference>
<dbReference type="SUPFAM" id="SSF118203">
    <property type="entry name" value="Vacuolar ATP synthase subunit C"/>
    <property type="match status" value="1"/>
</dbReference>
<comment type="similarity">
    <text evidence="1 5">Belongs to the V-ATPase C subunit family.</text>
</comment>
<keyword evidence="4 5" id="KW-0406">Ion transport</keyword>
<dbReference type="InterPro" id="IPR004907">
    <property type="entry name" value="ATPase_V1-cplx_csu"/>
</dbReference>
<dbReference type="PANTHER" id="PTHR10137:SF0">
    <property type="entry name" value="V-TYPE PROTON ATPASE SUBUNIT C"/>
    <property type="match status" value="1"/>
</dbReference>
<accession>A0AAV4QD27</accession>
<evidence type="ECO:0000256" key="2">
    <source>
        <dbReference type="ARBA" id="ARBA00022448"/>
    </source>
</evidence>
<protein>
    <recommendedName>
        <fullName evidence="5">V-type proton ATPase subunit C</fullName>
    </recommendedName>
</protein>
<evidence type="ECO:0000313" key="7">
    <source>
        <dbReference type="EMBL" id="GIY06246.1"/>
    </source>
</evidence>
<dbReference type="EMBL" id="BPLR01005938">
    <property type="protein sequence ID" value="GIY06246.1"/>
    <property type="molecule type" value="Genomic_DNA"/>
</dbReference>
<keyword evidence="8" id="KW-1185">Reference proteome</keyword>
<dbReference type="GO" id="GO:0046961">
    <property type="term" value="F:proton-transporting ATPase activity, rotational mechanism"/>
    <property type="evidence" value="ECO:0007669"/>
    <property type="project" value="InterPro"/>
</dbReference>
<feature type="compositionally biased region" description="Basic and acidic residues" evidence="6">
    <location>
        <begin position="90"/>
        <end position="99"/>
    </location>
</feature>
<comment type="subunit">
    <text evidence="5">V-ATPase is a heteromultimeric enzyme made up of two complexes: the ATP-hydrolytic V1 complex and the proton translocation V0 complex. The V1 complex consists of three catalytic AB heterodimers that form a heterohexamer, three peripheral stalks each consisting of EG heterodimers, one central rotor including subunits D and F, and the regulatory subunits C and H. The proton translocation complex V0 consists of the proton transport subunit a, a ring of proteolipid subunits c9c'', rotary subunit d, subunits e and f, and two accessory subunits.</text>
</comment>
<gene>
    <name evidence="7" type="primary">atp6v1c1</name>
    <name evidence="7" type="ORF">CEXT_746431</name>
</gene>
<feature type="region of interest" description="Disordered" evidence="6">
    <location>
        <begin position="90"/>
        <end position="109"/>
    </location>
</feature>
<organism evidence="7 8">
    <name type="scientific">Caerostris extrusa</name>
    <name type="common">Bark spider</name>
    <name type="synonym">Caerostris bankana</name>
    <dbReference type="NCBI Taxonomy" id="172846"/>
    <lineage>
        <taxon>Eukaryota</taxon>
        <taxon>Metazoa</taxon>
        <taxon>Ecdysozoa</taxon>
        <taxon>Arthropoda</taxon>
        <taxon>Chelicerata</taxon>
        <taxon>Arachnida</taxon>
        <taxon>Araneae</taxon>
        <taxon>Araneomorphae</taxon>
        <taxon>Entelegynae</taxon>
        <taxon>Araneoidea</taxon>
        <taxon>Araneidae</taxon>
        <taxon>Caerostris</taxon>
    </lineage>
</organism>
<evidence type="ECO:0000256" key="5">
    <source>
        <dbReference type="RuleBase" id="RU364010"/>
    </source>
</evidence>
<dbReference type="Proteomes" id="UP001054945">
    <property type="component" value="Unassembled WGS sequence"/>
</dbReference>
<name>A0AAV4QD27_CAEEX</name>
<sequence>MKVHISDYRQLDRNLENIEKQHTGSLWTRSLAGIVKKEHFVLNSEYLITLLVIVPKNLEKLWLETYQTMSDMVAEEVLDSDFEFREKQIEEEKDIEKNSPKPQESATCRPSEVDKGQFYCRILVLDPHQSDESFRGIHPPVWSHVQLPGYSSCAFEKQVPTSNLLNEKYKNLDSAGIRQIQRCARSISAHMAVTEYFPYVFLKLNLIFHLKKNMSDE</sequence>
<dbReference type="Pfam" id="PF03223">
    <property type="entry name" value="V-ATPase_C"/>
    <property type="match status" value="1"/>
</dbReference>
<comment type="function">
    <text evidence="5">Subunit of the V1 complex of vacuolar(H+)-ATPase (V-ATPase), a multisubunit enzyme composed of a peripheral complex (V1) that hydrolyzes ATP and a membrane integral complex (V0) that translocates protons. V-ATPase is responsible for acidifying and maintaining the pH of intracellular compartments and in some cell types, is targeted to the plasma membrane, where it is responsible for acidifying the extracellular environment. Subunit C is necessary for the assembly of the catalytic sector of the enzyme and is likely to have a specific function in its catalytic activity.</text>
</comment>
<comment type="caution">
    <text evidence="7">The sequence shown here is derived from an EMBL/GenBank/DDBJ whole genome shotgun (WGS) entry which is preliminary data.</text>
</comment>
<evidence type="ECO:0000256" key="4">
    <source>
        <dbReference type="ARBA" id="ARBA00023065"/>
    </source>
</evidence>
<evidence type="ECO:0000313" key="8">
    <source>
        <dbReference type="Proteomes" id="UP001054945"/>
    </source>
</evidence>
<proteinExistence type="inferred from homology"/>
<keyword evidence="3 5" id="KW-0375">Hydrogen ion transport</keyword>
<evidence type="ECO:0000256" key="3">
    <source>
        <dbReference type="ARBA" id="ARBA00022781"/>
    </source>
</evidence>
<dbReference type="GO" id="GO:0000221">
    <property type="term" value="C:vacuolar proton-transporting V-type ATPase, V1 domain"/>
    <property type="evidence" value="ECO:0007669"/>
    <property type="project" value="TreeGrafter"/>
</dbReference>
<dbReference type="PANTHER" id="PTHR10137">
    <property type="entry name" value="V-TYPE PROTON ATPASE SUBUNIT C"/>
    <property type="match status" value="1"/>
</dbReference>
<dbReference type="AlphaFoldDB" id="A0AAV4QD27"/>
<keyword evidence="2 5" id="KW-0813">Transport</keyword>
<reference evidence="7 8" key="1">
    <citation type="submission" date="2021-06" db="EMBL/GenBank/DDBJ databases">
        <title>Caerostris extrusa draft genome.</title>
        <authorList>
            <person name="Kono N."/>
            <person name="Arakawa K."/>
        </authorList>
    </citation>
    <scope>NUCLEOTIDE SEQUENCE [LARGE SCALE GENOMIC DNA]</scope>
</reference>
<dbReference type="Gene3D" id="3.30.70.100">
    <property type="match status" value="1"/>
</dbReference>